<organism evidence="1 2">
    <name type="scientific">Cecembia rubra</name>
    <dbReference type="NCBI Taxonomy" id="1485585"/>
    <lineage>
        <taxon>Bacteria</taxon>
        <taxon>Pseudomonadati</taxon>
        <taxon>Bacteroidota</taxon>
        <taxon>Cytophagia</taxon>
        <taxon>Cytophagales</taxon>
        <taxon>Cyclobacteriaceae</taxon>
        <taxon>Cecembia</taxon>
    </lineage>
</organism>
<comment type="caution">
    <text evidence="1">The sequence shown here is derived from an EMBL/GenBank/DDBJ whole genome shotgun (WGS) entry which is preliminary data.</text>
</comment>
<gene>
    <name evidence="1" type="ORF">CLV48_11919</name>
</gene>
<name>A0A2P8DM78_9BACT</name>
<keyword evidence="2" id="KW-1185">Reference proteome</keyword>
<dbReference type="OrthoDB" id="1494933at2"/>
<protein>
    <submittedName>
        <fullName evidence="1">Uncharacterized protein</fullName>
    </submittedName>
</protein>
<evidence type="ECO:0000313" key="2">
    <source>
        <dbReference type="Proteomes" id="UP000240708"/>
    </source>
</evidence>
<dbReference type="Proteomes" id="UP000240708">
    <property type="component" value="Unassembled WGS sequence"/>
</dbReference>
<reference evidence="1 2" key="1">
    <citation type="submission" date="2018-03" db="EMBL/GenBank/DDBJ databases">
        <title>Genomic Encyclopedia of Archaeal and Bacterial Type Strains, Phase II (KMG-II): from individual species to whole genera.</title>
        <authorList>
            <person name="Goeker M."/>
        </authorList>
    </citation>
    <scope>NUCLEOTIDE SEQUENCE [LARGE SCALE GENOMIC DNA]</scope>
    <source>
        <strain evidence="1 2">DSM 28057</strain>
    </source>
</reference>
<dbReference type="AlphaFoldDB" id="A0A2P8DM78"/>
<proteinExistence type="predicted"/>
<accession>A0A2P8DM78</accession>
<sequence>MLTGGIKESISLFFEKLKKGIIKENDKPAIIEATTSIQQANIKTKNFISDNGYLRNEELTKLWLIALEKVVKARIDENLPEYLFHKSRFWGEPKDWLNNPETLRLLPKLIELDKKCEMLLMTLKK</sequence>
<dbReference type="EMBL" id="PYGF01000019">
    <property type="protein sequence ID" value="PSK98320.1"/>
    <property type="molecule type" value="Genomic_DNA"/>
</dbReference>
<dbReference type="RefSeq" id="WP_106569047.1">
    <property type="nucleotide sequence ID" value="NZ_PYGF01000019.1"/>
</dbReference>
<evidence type="ECO:0000313" key="1">
    <source>
        <dbReference type="EMBL" id="PSK98320.1"/>
    </source>
</evidence>